<evidence type="ECO:0000256" key="1">
    <source>
        <dbReference type="ARBA" id="ARBA00004141"/>
    </source>
</evidence>
<dbReference type="RefSeq" id="XP_067063941.1">
    <property type="nucleotide sequence ID" value="XM_067208429.1"/>
</dbReference>
<feature type="transmembrane region" description="Helical" evidence="6">
    <location>
        <begin position="54"/>
        <end position="75"/>
    </location>
</feature>
<gene>
    <name evidence="7" type="ORF">LSCM4_06511</name>
</gene>
<evidence type="ECO:0000256" key="5">
    <source>
        <dbReference type="SAM" id="MobiDB-lite"/>
    </source>
</evidence>
<evidence type="ECO:0000313" key="8">
    <source>
        <dbReference type="Proteomes" id="UP000674143"/>
    </source>
</evidence>
<feature type="transmembrane region" description="Helical" evidence="6">
    <location>
        <begin position="202"/>
        <end position="224"/>
    </location>
</feature>
<reference evidence="8" key="2">
    <citation type="journal article" date="2021" name="Sci. Data">
        <title>Chromosome-scale genome sequencing, assembly and annotation of six genomes from subfamily Leishmaniinae.</title>
        <authorList>
            <person name="Almutairi H."/>
            <person name="Urbaniak M.D."/>
            <person name="Bates M.D."/>
            <person name="Jariyapan N."/>
            <person name="Kwakye-Nuako G."/>
            <person name="Thomaz Soccol V."/>
            <person name="Al-Salem W.S."/>
            <person name="Dillon R.J."/>
            <person name="Bates P.A."/>
            <person name="Gatherer D."/>
        </authorList>
    </citation>
    <scope>NUCLEOTIDE SEQUENCE [LARGE SCALE GENOMIC DNA]</scope>
</reference>
<dbReference type="PANTHER" id="PTHR13285:SF18">
    <property type="entry name" value="PROTEIN-CYSTEINE N-PALMITOYLTRANSFERASE RASP"/>
    <property type="match status" value="1"/>
</dbReference>
<keyword evidence="3 6" id="KW-1133">Transmembrane helix</keyword>
<feature type="compositionally biased region" description="Polar residues" evidence="5">
    <location>
        <begin position="613"/>
        <end position="623"/>
    </location>
</feature>
<dbReference type="GeneID" id="92362363"/>
<feature type="transmembrane region" description="Helical" evidence="6">
    <location>
        <begin position="709"/>
        <end position="727"/>
    </location>
</feature>
<dbReference type="GO" id="GO:0016746">
    <property type="term" value="F:acyltransferase activity"/>
    <property type="evidence" value="ECO:0007669"/>
    <property type="project" value="TreeGrafter"/>
</dbReference>
<evidence type="ECO:0008006" key="9">
    <source>
        <dbReference type="Google" id="ProtNLM"/>
    </source>
</evidence>
<dbReference type="Pfam" id="PF03062">
    <property type="entry name" value="MBOAT"/>
    <property type="match status" value="1"/>
</dbReference>
<keyword evidence="4 6" id="KW-0472">Membrane</keyword>
<comment type="caution">
    <text evidence="7">The sequence shown here is derived from an EMBL/GenBank/DDBJ whole genome shotgun (WGS) entry which is preliminary data.</text>
</comment>
<evidence type="ECO:0000256" key="4">
    <source>
        <dbReference type="ARBA" id="ARBA00023136"/>
    </source>
</evidence>
<feature type="transmembrane region" description="Helical" evidence="6">
    <location>
        <begin position="654"/>
        <end position="676"/>
    </location>
</feature>
<feature type="transmembrane region" description="Helical" evidence="6">
    <location>
        <begin position="570"/>
        <end position="591"/>
    </location>
</feature>
<comment type="subcellular location">
    <subcellularLocation>
        <location evidence="1">Membrane</location>
        <topology evidence="1">Multi-pass membrane protein</topology>
    </subcellularLocation>
</comment>
<evidence type="ECO:0000256" key="6">
    <source>
        <dbReference type="SAM" id="Phobius"/>
    </source>
</evidence>
<organism evidence="7 8">
    <name type="scientific">Leishmania orientalis</name>
    <dbReference type="NCBI Taxonomy" id="2249476"/>
    <lineage>
        <taxon>Eukaryota</taxon>
        <taxon>Discoba</taxon>
        <taxon>Euglenozoa</taxon>
        <taxon>Kinetoplastea</taxon>
        <taxon>Metakinetoplastina</taxon>
        <taxon>Trypanosomatida</taxon>
        <taxon>Trypanosomatidae</taxon>
        <taxon>Leishmaniinae</taxon>
        <taxon>Leishmania</taxon>
    </lineage>
</organism>
<dbReference type="Proteomes" id="UP000674143">
    <property type="component" value="Unassembled WGS sequence"/>
</dbReference>
<dbReference type="InterPro" id="IPR051085">
    <property type="entry name" value="MB_O-acyltransferase"/>
</dbReference>
<evidence type="ECO:0000313" key="7">
    <source>
        <dbReference type="EMBL" id="KAG5480940.1"/>
    </source>
</evidence>
<dbReference type="GO" id="GO:0005783">
    <property type="term" value="C:endoplasmic reticulum"/>
    <property type="evidence" value="ECO:0007669"/>
    <property type="project" value="TreeGrafter"/>
</dbReference>
<evidence type="ECO:0000256" key="3">
    <source>
        <dbReference type="ARBA" id="ARBA00022989"/>
    </source>
</evidence>
<feature type="transmembrane region" description="Helical" evidence="6">
    <location>
        <begin position="474"/>
        <end position="492"/>
    </location>
</feature>
<dbReference type="AlphaFoldDB" id="A0A836HQ89"/>
<dbReference type="GO" id="GO:0016020">
    <property type="term" value="C:membrane"/>
    <property type="evidence" value="ECO:0007669"/>
    <property type="project" value="UniProtKB-SubCell"/>
</dbReference>
<dbReference type="EMBL" id="JAFHLR010000019">
    <property type="protein sequence ID" value="KAG5480940.1"/>
    <property type="molecule type" value="Genomic_DNA"/>
</dbReference>
<reference evidence="8" key="1">
    <citation type="journal article" date="2021" name="Microbiol. Resour. Announc.">
        <title>LGAAP: Leishmaniinae Genome Assembly and Annotation Pipeline.</title>
        <authorList>
            <person name="Almutairi H."/>
            <person name="Urbaniak M.D."/>
            <person name="Bates M.D."/>
            <person name="Jariyapan N."/>
            <person name="Kwakye-Nuako G."/>
            <person name="Thomaz-Soccol V."/>
            <person name="Al-Salem W.S."/>
            <person name="Dillon R.J."/>
            <person name="Bates P.A."/>
            <person name="Gatherer D."/>
        </authorList>
    </citation>
    <scope>NUCLEOTIDE SEQUENCE [LARGE SCALE GENOMIC DNA]</scope>
</reference>
<protein>
    <recommendedName>
        <fullName evidence="9">Glycerol uptake protein</fullName>
    </recommendedName>
</protein>
<dbReference type="KEGG" id="loi:92362363"/>
<accession>A0A836HQ89</accession>
<sequence length="746" mass="84736">MSRQQLSKALSLPPAHASTESKWFSLRLLSPTTELDIGAADYDTVYPRLCSIEYLAPAATCVTILLYGFTVLGSFCSTNYFYYQSGIVEANAFFQRMGSKGYDDGFDIQWTGFIANYKHFFGVALLLASFSRLYRALLSYLTAFPPFLPSDVTASPVTPPGKWAEAPNNDVKAWAPTGWLGKLPSRVRALRSLSSAARRSTAFMECSWILPAFYSIVGVIFVAIVHGPHFFLPLLIVIANYVIFSRLQRWCPYWLFMAIMWVTHVSVLYTIEANEGFEQTYWLQYYFTSSVPSATNVLGYALQPLWRQRMRWYVAYRMTTLRLIAFNYDLWEATHAAAGARERARGRHDTTCVECAQLHEQNATSAAKLPEEASRCYKYRTEYVRDITDYTFVNYAAYVLFPPLYLAGPMSSFNAFVSHMRVPSTSMPLRKMVMYAFVIFRLYITEYTLLHFVHIPCLATYTFMIHRMSVLEKAHFLFFMLSYLWLKFSLIWKSSRLFAMLSGIEVPEDMRRCFANTLTVRDFWRDWHASFNLWIVRYMYIPMGGRSRVALSVPPIFLFIAVWHDPALHLIKWAMCIAAIFVAELGVNACFGSVEAAFRREMAGASPADTTGGDASQGDSPINSAPRRGLLARLARFSARRLSPRVRSCMHRQLRAVAGMCSVLGLIIANSVGFSMQNSEATVRKRGPPSASADADDVIAWAFRNLTPLFTLGLIAFLCSLSALAVMDRDMTRQHISLLKVRYRLK</sequence>
<name>A0A836HQ89_9TRYP</name>
<feature type="transmembrane region" description="Helical" evidence="6">
    <location>
        <begin position="230"/>
        <end position="247"/>
    </location>
</feature>
<dbReference type="InterPro" id="IPR004299">
    <property type="entry name" value="MBOAT_fam"/>
</dbReference>
<proteinExistence type="predicted"/>
<feature type="transmembrane region" description="Helical" evidence="6">
    <location>
        <begin position="254"/>
        <end position="271"/>
    </location>
</feature>
<evidence type="ECO:0000256" key="2">
    <source>
        <dbReference type="ARBA" id="ARBA00022692"/>
    </source>
</evidence>
<feature type="transmembrane region" description="Helical" evidence="6">
    <location>
        <begin position="433"/>
        <end position="454"/>
    </location>
</feature>
<keyword evidence="2 6" id="KW-0812">Transmembrane</keyword>
<dbReference type="PANTHER" id="PTHR13285">
    <property type="entry name" value="ACYLTRANSFERASE"/>
    <property type="match status" value="1"/>
</dbReference>
<feature type="transmembrane region" description="Helical" evidence="6">
    <location>
        <begin position="283"/>
        <end position="302"/>
    </location>
</feature>
<feature type="region of interest" description="Disordered" evidence="5">
    <location>
        <begin position="605"/>
        <end position="625"/>
    </location>
</feature>
<keyword evidence="8" id="KW-1185">Reference proteome</keyword>